<dbReference type="EMBL" id="LT629749">
    <property type="protein sequence ID" value="SDS55646.1"/>
    <property type="molecule type" value="Genomic_DNA"/>
</dbReference>
<dbReference type="STRING" id="546871.SAMN04488543_1953"/>
<name>A0A1H1T6Q9_9ACTN</name>
<evidence type="ECO:0000313" key="1">
    <source>
        <dbReference type="EMBL" id="SDS55646.1"/>
    </source>
</evidence>
<dbReference type="Proteomes" id="UP000199092">
    <property type="component" value="Chromosome I"/>
</dbReference>
<accession>A0A1H1T6Q9</accession>
<gene>
    <name evidence="1" type="ORF">SAMN04488543_1953</name>
</gene>
<proteinExistence type="predicted"/>
<dbReference type="AlphaFoldDB" id="A0A1H1T6Q9"/>
<keyword evidence="2" id="KW-1185">Reference proteome</keyword>
<protein>
    <submittedName>
        <fullName evidence="1">Uncharacterized protein</fullName>
    </submittedName>
</protein>
<organism evidence="1 2">
    <name type="scientific">Friedmanniella luteola</name>
    <dbReference type="NCBI Taxonomy" id="546871"/>
    <lineage>
        <taxon>Bacteria</taxon>
        <taxon>Bacillati</taxon>
        <taxon>Actinomycetota</taxon>
        <taxon>Actinomycetes</taxon>
        <taxon>Propionibacteriales</taxon>
        <taxon>Nocardioidaceae</taxon>
        <taxon>Friedmanniella</taxon>
    </lineage>
</organism>
<sequence>MELRLTKGDGAPVSAPPAGLDVLVGNAAVHVDGTENAAGAELDVAHPVRRD</sequence>
<evidence type="ECO:0000313" key="2">
    <source>
        <dbReference type="Proteomes" id="UP000199092"/>
    </source>
</evidence>
<reference evidence="1 2" key="1">
    <citation type="submission" date="2016-10" db="EMBL/GenBank/DDBJ databases">
        <authorList>
            <person name="de Groot N.N."/>
        </authorList>
    </citation>
    <scope>NUCLEOTIDE SEQUENCE [LARGE SCALE GENOMIC DNA]</scope>
    <source>
        <strain evidence="1 2">DSM 21741</strain>
    </source>
</reference>